<dbReference type="PANTHER" id="PTHR46351:SF3">
    <property type="entry name" value="WOUND-INDUCED PROTEIN WIN2"/>
    <property type="match status" value="1"/>
</dbReference>
<sequence length="294" mass="32253">MSKLCVLRFVLMVVVAIGGAMAEQCGRQAGGAICPNRQCCSQYGWCGTTSEYCITGCQSNCQVTPAPAGETVVRATYHYYDPQQKNWDLMAASAYCSTWDANKPYSWRSKYGWTAFCGPSGPRGRDSCGKCLRLRNVATGATITARIVDQCSNGGLDLDFNTIFKPLDTNGRGVQQELMGMMMMRKAWAVAMVVMCAVMVCASAQSASNVRATYHLYNPQDNNWDLLKVSAFCATWDANKPLAWRQKYGWTAFCGPVGPRGQEACGKCLRIDTNKEGVARGHLMVNYDFVNCGD</sequence>
<dbReference type="InterPro" id="IPR001153">
    <property type="entry name" value="Barwin_dom"/>
</dbReference>
<dbReference type="Pfam" id="PF00187">
    <property type="entry name" value="Chitin_bind_1"/>
    <property type="match status" value="1"/>
</dbReference>
<name>A0A7J6E9I3_CANSA</name>
<feature type="domain" description="Barwin" evidence="7">
    <location>
        <begin position="205"/>
        <end position="294"/>
    </location>
</feature>
<evidence type="ECO:0000256" key="5">
    <source>
        <dbReference type="SAM" id="SignalP"/>
    </source>
</evidence>
<dbReference type="InterPro" id="IPR018371">
    <property type="entry name" value="Chitin-binding_1_CS"/>
</dbReference>
<dbReference type="EMBL" id="JAATIQ010000482">
    <property type="protein sequence ID" value="KAF4354369.1"/>
    <property type="molecule type" value="Genomic_DNA"/>
</dbReference>
<dbReference type="InterPro" id="IPR001002">
    <property type="entry name" value="Chitin-bd_1"/>
</dbReference>
<feature type="disulfide bond" evidence="3">
    <location>
        <begin position="57"/>
        <end position="61"/>
    </location>
</feature>
<dbReference type="InterPro" id="IPR036861">
    <property type="entry name" value="Endochitinase-like_sf"/>
</dbReference>
<feature type="domain" description="Barwin" evidence="7">
    <location>
        <begin position="68"/>
        <end position="190"/>
    </location>
</feature>
<dbReference type="PANTHER" id="PTHR46351">
    <property type="entry name" value="WOUND-INDUCED PROTEIN WIN2"/>
    <property type="match status" value="1"/>
</dbReference>
<dbReference type="SMART" id="SM00270">
    <property type="entry name" value="ChtBD1"/>
    <property type="match status" value="1"/>
</dbReference>
<organism evidence="8 9">
    <name type="scientific">Cannabis sativa</name>
    <name type="common">Hemp</name>
    <name type="synonym">Marijuana</name>
    <dbReference type="NCBI Taxonomy" id="3483"/>
    <lineage>
        <taxon>Eukaryota</taxon>
        <taxon>Viridiplantae</taxon>
        <taxon>Streptophyta</taxon>
        <taxon>Embryophyta</taxon>
        <taxon>Tracheophyta</taxon>
        <taxon>Spermatophyta</taxon>
        <taxon>Magnoliopsida</taxon>
        <taxon>eudicotyledons</taxon>
        <taxon>Gunneridae</taxon>
        <taxon>Pentapetalae</taxon>
        <taxon>rosids</taxon>
        <taxon>fabids</taxon>
        <taxon>Rosales</taxon>
        <taxon>Cannabaceae</taxon>
        <taxon>Cannabis</taxon>
    </lineage>
</organism>
<dbReference type="InterPro" id="IPR018226">
    <property type="entry name" value="Barwin_CS"/>
</dbReference>
<feature type="signal peptide" evidence="5">
    <location>
        <begin position="1"/>
        <end position="22"/>
    </location>
</feature>
<accession>A0A7J6E9I3</accession>
<feature type="chain" id="PRO_5029776423" evidence="5">
    <location>
        <begin position="23"/>
        <end position="294"/>
    </location>
</feature>
<dbReference type="PROSITE" id="PS00772">
    <property type="entry name" value="BARWIN_2"/>
    <property type="match status" value="1"/>
</dbReference>
<feature type="disulfide bond" evidence="3">
    <location>
        <begin position="39"/>
        <end position="53"/>
    </location>
</feature>
<dbReference type="PROSITE" id="PS00026">
    <property type="entry name" value="CHIT_BIND_I_1"/>
    <property type="match status" value="1"/>
</dbReference>
<dbReference type="Gene3D" id="3.30.60.10">
    <property type="entry name" value="Endochitinase-like"/>
    <property type="match status" value="1"/>
</dbReference>
<dbReference type="InterPro" id="IPR044301">
    <property type="entry name" value="PR4"/>
</dbReference>
<feature type="disulfide bond" evidence="3">
    <location>
        <begin position="34"/>
        <end position="46"/>
    </location>
</feature>
<evidence type="ECO:0000313" key="8">
    <source>
        <dbReference type="EMBL" id="KAF4354369.1"/>
    </source>
</evidence>
<dbReference type="SUPFAM" id="SSF50685">
    <property type="entry name" value="Barwin-like endoglucanases"/>
    <property type="match status" value="2"/>
</dbReference>
<dbReference type="GO" id="GO:0008061">
    <property type="term" value="F:chitin binding"/>
    <property type="evidence" value="ECO:0007669"/>
    <property type="project" value="UniProtKB-UniRule"/>
</dbReference>
<dbReference type="PRINTS" id="PR00602">
    <property type="entry name" value="BARWIN"/>
</dbReference>
<protein>
    <submittedName>
        <fullName evidence="8">Uncharacterized protein</fullName>
    </submittedName>
</protein>
<comment type="caution">
    <text evidence="8">The sequence shown here is derived from an EMBL/GenBank/DDBJ whole genome shotgun (WGS) entry which is preliminary data.</text>
</comment>
<keyword evidence="2 3" id="KW-1015">Disulfide bond</keyword>
<dbReference type="PRINTS" id="PR00451">
    <property type="entry name" value="CHITINBINDNG"/>
</dbReference>
<evidence type="ECO:0000256" key="2">
    <source>
        <dbReference type="ARBA" id="ARBA00023157"/>
    </source>
</evidence>
<dbReference type="PROSITE" id="PS51174">
    <property type="entry name" value="BARWIN_3"/>
    <property type="match status" value="2"/>
</dbReference>
<dbReference type="CDD" id="cd06921">
    <property type="entry name" value="ChtBD1_GH19_hevein"/>
    <property type="match status" value="1"/>
</dbReference>
<keyword evidence="4" id="KW-0812">Transmembrane</keyword>
<feature type="transmembrane region" description="Helical" evidence="4">
    <location>
        <begin position="187"/>
        <end position="204"/>
    </location>
</feature>
<reference evidence="8 9" key="1">
    <citation type="journal article" date="2020" name="bioRxiv">
        <title>Sequence and annotation of 42 cannabis genomes reveals extensive copy number variation in cannabinoid synthesis and pathogen resistance genes.</title>
        <authorList>
            <person name="Mckernan K.J."/>
            <person name="Helbert Y."/>
            <person name="Kane L.T."/>
            <person name="Ebling H."/>
            <person name="Zhang L."/>
            <person name="Liu B."/>
            <person name="Eaton Z."/>
            <person name="Mclaughlin S."/>
            <person name="Kingan S."/>
            <person name="Baybayan P."/>
            <person name="Concepcion G."/>
            <person name="Jordan M."/>
            <person name="Riva A."/>
            <person name="Barbazuk W."/>
            <person name="Harkins T."/>
        </authorList>
    </citation>
    <scope>NUCLEOTIDE SEQUENCE [LARGE SCALE GENOMIC DNA]</scope>
    <source>
        <strain evidence="9">cv. Jamaican Lion 4</strain>
        <tissue evidence="8">Leaf</tissue>
    </source>
</reference>
<dbReference type="AlphaFoldDB" id="A0A7J6E9I3"/>
<dbReference type="Proteomes" id="UP000583929">
    <property type="component" value="Unassembled WGS sequence"/>
</dbReference>
<dbReference type="GO" id="GO:0004540">
    <property type="term" value="F:RNA nuclease activity"/>
    <property type="evidence" value="ECO:0007669"/>
    <property type="project" value="InterPro"/>
</dbReference>
<dbReference type="GO" id="GO:0042742">
    <property type="term" value="P:defense response to bacterium"/>
    <property type="evidence" value="ECO:0007669"/>
    <property type="project" value="InterPro"/>
</dbReference>
<keyword evidence="1 3" id="KW-0147">Chitin-binding</keyword>
<evidence type="ECO:0000256" key="1">
    <source>
        <dbReference type="ARBA" id="ARBA00022669"/>
    </source>
</evidence>
<proteinExistence type="predicted"/>
<evidence type="ECO:0000256" key="3">
    <source>
        <dbReference type="PROSITE-ProRule" id="PRU00261"/>
    </source>
</evidence>
<keyword evidence="4" id="KW-1133">Transmembrane helix</keyword>
<keyword evidence="4" id="KW-0472">Membrane</keyword>
<evidence type="ECO:0000256" key="4">
    <source>
        <dbReference type="SAM" id="Phobius"/>
    </source>
</evidence>
<dbReference type="InterPro" id="IPR036908">
    <property type="entry name" value="RlpA-like_sf"/>
</dbReference>
<dbReference type="Gene3D" id="2.40.40.10">
    <property type="entry name" value="RlpA-like domain"/>
    <property type="match status" value="2"/>
</dbReference>
<gene>
    <name evidence="8" type="ORF">G4B88_015013</name>
</gene>
<evidence type="ECO:0000313" key="9">
    <source>
        <dbReference type="Proteomes" id="UP000583929"/>
    </source>
</evidence>
<dbReference type="SUPFAM" id="SSF57016">
    <property type="entry name" value="Plant lectins/antimicrobial peptides"/>
    <property type="match status" value="1"/>
</dbReference>
<dbReference type="Pfam" id="PF00967">
    <property type="entry name" value="Barwin"/>
    <property type="match status" value="2"/>
</dbReference>
<keyword evidence="5" id="KW-0732">Signal</keyword>
<dbReference type="PROSITE" id="PS50941">
    <property type="entry name" value="CHIT_BIND_I_2"/>
    <property type="match status" value="1"/>
</dbReference>
<dbReference type="FunFam" id="3.30.60.10:FF:000001">
    <property type="entry name" value="Basic endochitinase"/>
    <property type="match status" value="1"/>
</dbReference>
<feature type="disulfide bond" evidence="3">
    <location>
        <begin position="25"/>
        <end position="40"/>
    </location>
</feature>
<evidence type="ECO:0000259" key="7">
    <source>
        <dbReference type="PROSITE" id="PS51174"/>
    </source>
</evidence>
<keyword evidence="9" id="KW-1185">Reference proteome</keyword>
<dbReference type="GO" id="GO:0050832">
    <property type="term" value="P:defense response to fungus"/>
    <property type="evidence" value="ECO:0007669"/>
    <property type="project" value="InterPro"/>
</dbReference>
<evidence type="ECO:0000259" key="6">
    <source>
        <dbReference type="PROSITE" id="PS50941"/>
    </source>
</evidence>
<feature type="domain" description="Chitin-binding type-1" evidence="6">
    <location>
        <begin position="22"/>
        <end position="63"/>
    </location>
</feature>